<protein>
    <submittedName>
        <fullName evidence="1">Uncharacterized protein</fullName>
    </submittedName>
</protein>
<evidence type="ECO:0000313" key="2">
    <source>
        <dbReference type="EMBL" id="CAL6058156.1"/>
    </source>
</evidence>
<comment type="caution">
    <text evidence="1">The sequence shown here is derived from an EMBL/GenBank/DDBJ whole genome shotgun (WGS) entry which is preliminary data.</text>
</comment>
<evidence type="ECO:0000313" key="3">
    <source>
        <dbReference type="Proteomes" id="UP001642409"/>
    </source>
</evidence>
<reference evidence="1" key="1">
    <citation type="submission" date="2023-06" db="EMBL/GenBank/DDBJ databases">
        <authorList>
            <person name="Kurt Z."/>
        </authorList>
    </citation>
    <scope>NUCLEOTIDE SEQUENCE</scope>
</reference>
<reference evidence="2 3" key="2">
    <citation type="submission" date="2024-07" db="EMBL/GenBank/DDBJ databases">
        <authorList>
            <person name="Akdeniz Z."/>
        </authorList>
    </citation>
    <scope>NUCLEOTIDE SEQUENCE [LARGE SCALE GENOMIC DNA]</scope>
</reference>
<proteinExistence type="predicted"/>
<accession>A0AA86R7I8</accession>
<dbReference type="Proteomes" id="UP001642409">
    <property type="component" value="Unassembled WGS sequence"/>
</dbReference>
<gene>
    <name evidence="2" type="ORF">HINF_LOCUS48046</name>
    <name evidence="1" type="ORF">HINF_LOCUS59690</name>
</gene>
<dbReference type="EMBL" id="CAXDID020000219">
    <property type="protein sequence ID" value="CAL6058156.1"/>
    <property type="molecule type" value="Genomic_DNA"/>
</dbReference>
<evidence type="ECO:0000313" key="1">
    <source>
        <dbReference type="EMBL" id="CAI9972045.1"/>
    </source>
</evidence>
<dbReference type="AlphaFoldDB" id="A0AA86R7I8"/>
<dbReference type="EMBL" id="CATOUU010001103">
    <property type="protein sequence ID" value="CAI9972045.1"/>
    <property type="molecule type" value="Genomic_DNA"/>
</dbReference>
<keyword evidence="3" id="KW-1185">Reference proteome</keyword>
<organism evidence="1">
    <name type="scientific">Hexamita inflata</name>
    <dbReference type="NCBI Taxonomy" id="28002"/>
    <lineage>
        <taxon>Eukaryota</taxon>
        <taxon>Metamonada</taxon>
        <taxon>Diplomonadida</taxon>
        <taxon>Hexamitidae</taxon>
        <taxon>Hexamitinae</taxon>
        <taxon>Hexamita</taxon>
    </lineage>
</organism>
<name>A0AA86R7I8_9EUKA</name>
<sequence>MFNISSNTFLINKYQIKDHLISYESNKVSILDQTLKVIDETTLIVDQSQLPTDYQNSSIDQIQYLGEGFAHFNRVVECAYKLYTLIEDILYEIYFNKVIAKAVIPNLVGPGHSRICKYKNQILVTNGREFYLWNEQLTEFQQKQFNYQGNPIQPKSCCLYDFNNHVTARMDWNRQMHLFELCDDNCELLHTGTKFGVIFSASGFQVYTYDLPGRIVIDFTQEQLKVIKTAQDIFLNYQCLQIKLNSWIEYNSDIMNILLPDQNDFNTRRQLIDNSENYAQQKQYSEIEHLFYPVINPNQFFLQNPYQLQNNIIFYHLNNAYITDLNHKVLSKVPIRFLFKSMGSDNQLYSIKPLDKLWFCSGCVYSLINDTLFQVSLFTFKEIAKIPGLINIGGYCRICVYESSILVTNEKQFYQLIDGKFVEKVFYIDNRPIETPIECGLYSHGDVAVVQFVYKKISKIIKLGEKCQILYEGNCSTQIPLCGIWPFSVTNNQTLVIDLTNVTSKLIPKALSQRSFVFVNDHIEIENMNQLSDETYVQRRDAQYDKFRSGLHFTNYTGMNKFFRDVGINNKFNEVVDIFGLRGNELNQLSQLANTIFAYNTQQVSD</sequence>